<keyword evidence="12" id="KW-1185">Reference proteome</keyword>
<evidence type="ECO:0000256" key="6">
    <source>
        <dbReference type="ARBA" id="ARBA00023136"/>
    </source>
</evidence>
<organism evidence="11 12">
    <name type="scientific">Acer negundo</name>
    <name type="common">Box elder</name>
    <dbReference type="NCBI Taxonomy" id="4023"/>
    <lineage>
        <taxon>Eukaryota</taxon>
        <taxon>Viridiplantae</taxon>
        <taxon>Streptophyta</taxon>
        <taxon>Embryophyta</taxon>
        <taxon>Tracheophyta</taxon>
        <taxon>Spermatophyta</taxon>
        <taxon>Magnoliopsida</taxon>
        <taxon>eudicotyledons</taxon>
        <taxon>Gunneridae</taxon>
        <taxon>Pentapetalae</taxon>
        <taxon>rosids</taxon>
        <taxon>malvids</taxon>
        <taxon>Sapindales</taxon>
        <taxon>Sapindaceae</taxon>
        <taxon>Hippocastanoideae</taxon>
        <taxon>Acereae</taxon>
        <taxon>Acer</taxon>
    </lineage>
</organism>
<evidence type="ECO:0000256" key="9">
    <source>
        <dbReference type="SAM" id="Phobius"/>
    </source>
</evidence>
<reference evidence="11" key="2">
    <citation type="submission" date="2023-02" db="EMBL/GenBank/DDBJ databases">
        <authorList>
            <person name="Swenson N.G."/>
            <person name="Wegrzyn J.L."/>
            <person name="Mcevoy S.L."/>
        </authorList>
    </citation>
    <scope>NUCLEOTIDE SEQUENCE</scope>
    <source>
        <strain evidence="11">91603</strain>
        <tissue evidence="11">Leaf</tissue>
    </source>
</reference>
<evidence type="ECO:0000256" key="7">
    <source>
        <dbReference type="PROSITE-ProRule" id="PRU00023"/>
    </source>
</evidence>
<reference evidence="11" key="1">
    <citation type="journal article" date="2022" name="Plant J.">
        <title>Strategies of tolerance reflected in two North American maple genomes.</title>
        <authorList>
            <person name="McEvoy S.L."/>
            <person name="Sezen U.U."/>
            <person name="Trouern-Trend A."/>
            <person name="McMahon S.M."/>
            <person name="Schaberg P.G."/>
            <person name="Yang J."/>
            <person name="Wegrzyn J.L."/>
            <person name="Swenson N.G."/>
        </authorList>
    </citation>
    <scope>NUCLEOTIDE SEQUENCE</scope>
    <source>
        <strain evidence="11">91603</strain>
    </source>
</reference>
<feature type="repeat" description="ANK" evidence="7">
    <location>
        <begin position="124"/>
        <end position="146"/>
    </location>
</feature>
<feature type="region of interest" description="Disordered" evidence="8">
    <location>
        <begin position="459"/>
        <end position="485"/>
    </location>
</feature>
<dbReference type="EMBL" id="JAJSOW010000003">
    <property type="protein sequence ID" value="KAI9194651.1"/>
    <property type="molecule type" value="Genomic_DNA"/>
</dbReference>
<dbReference type="SMART" id="SM00248">
    <property type="entry name" value="ANK"/>
    <property type="match status" value="7"/>
</dbReference>
<keyword evidence="2 9" id="KW-0812">Transmembrane</keyword>
<evidence type="ECO:0000313" key="12">
    <source>
        <dbReference type="Proteomes" id="UP001064489"/>
    </source>
</evidence>
<name>A0AAD5P2G0_ACENE</name>
<dbReference type="Gene3D" id="1.25.40.20">
    <property type="entry name" value="Ankyrin repeat-containing domain"/>
    <property type="match status" value="2"/>
</dbReference>
<feature type="repeat" description="ANK" evidence="7">
    <location>
        <begin position="206"/>
        <end position="228"/>
    </location>
</feature>
<dbReference type="Proteomes" id="UP001064489">
    <property type="component" value="Chromosome 1"/>
</dbReference>
<evidence type="ECO:0000256" key="5">
    <source>
        <dbReference type="ARBA" id="ARBA00023043"/>
    </source>
</evidence>
<evidence type="ECO:0000256" key="1">
    <source>
        <dbReference type="ARBA" id="ARBA00004141"/>
    </source>
</evidence>
<accession>A0AAD5P2G0</accession>
<dbReference type="AlphaFoldDB" id="A0AAD5P2G0"/>
<sequence length="688" mass="76855">MDAATVANVSVVSSEIEMTDAAAGSESYINNNNIEETVASTSHNQEKNFELLDSVYSAAADGNIDKFQQHAWVLDQILTPNGNTILHIHITSRRQPRSRISQNMDFVREILEMCPDLLWKANKKGETLLHMAARHGHADVAKFLLEECKKPFQNDRELGIKNTRQMLMINEAKDTALHEAVRYNHLDVVKVLIEEDCELPYDANKAGETPLYLAAERGYAEVMQEILRTCISPADHGPNSRRALHATVIRNDIGMTILLLDDRRFHKSEQDQQRWTPLHLAAHLGYIGILKTLLIKDRSAAYKADNEGKTALHVAAGLGRVDIMQEFISSCPGCCELVDNRGRNVLQFAVKSKNRNAVRLVLRNPWFTNLINEKNEEGSTAFLLSVSVRSIINHPKVDRLVFNNSNDNAVNIDANNDDPTPWKWHELIRWFLIWGEIHRGRRLMSNIFYREGKETKINAAVSRKGKDGDENGNGNGRSSRDDSVKKARQNELVTATLIATVTFAAGLTVPGGFISENGPDQGAAILTRNTAFKVFVLLNSMSMFFSSLAVFTHLFRWHYLEAHKTWSRKMRLRRFLIVLAMLAMIGAFLSGTCALLYRDKNLAISACVVPVAGLAFLASEVDSFMEAATVEMIDVAAGSESYINNNIIEETVASSSNNQEKNFEILDSVYSAAADGDINNTQGCLTKY</sequence>
<evidence type="ECO:0000259" key="10">
    <source>
        <dbReference type="Pfam" id="PF13962"/>
    </source>
</evidence>
<dbReference type="InterPro" id="IPR026961">
    <property type="entry name" value="PGG_dom"/>
</dbReference>
<dbReference type="InterPro" id="IPR002110">
    <property type="entry name" value="Ankyrin_rpt"/>
</dbReference>
<dbReference type="GO" id="GO:0005886">
    <property type="term" value="C:plasma membrane"/>
    <property type="evidence" value="ECO:0007669"/>
    <property type="project" value="TreeGrafter"/>
</dbReference>
<evidence type="ECO:0000256" key="2">
    <source>
        <dbReference type="ARBA" id="ARBA00022692"/>
    </source>
</evidence>
<feature type="repeat" description="ANK" evidence="7">
    <location>
        <begin position="172"/>
        <end position="204"/>
    </location>
</feature>
<comment type="caution">
    <text evidence="11">The sequence shown here is derived from an EMBL/GenBank/DDBJ whole genome shotgun (WGS) entry which is preliminary data.</text>
</comment>
<feature type="transmembrane region" description="Helical" evidence="9">
    <location>
        <begin position="603"/>
        <end position="619"/>
    </location>
</feature>
<dbReference type="Pfam" id="PF13962">
    <property type="entry name" value="PGG"/>
    <property type="match status" value="1"/>
</dbReference>
<protein>
    <recommendedName>
        <fullName evidence="10">PGG domain-containing protein</fullName>
    </recommendedName>
</protein>
<proteinExistence type="predicted"/>
<comment type="subcellular location">
    <subcellularLocation>
        <location evidence="1">Membrane</location>
        <topology evidence="1">Multi-pass membrane protein</topology>
    </subcellularLocation>
</comment>
<dbReference type="InterPro" id="IPR036770">
    <property type="entry name" value="Ankyrin_rpt-contain_sf"/>
</dbReference>
<keyword evidence="3" id="KW-0677">Repeat</keyword>
<evidence type="ECO:0000313" key="11">
    <source>
        <dbReference type="EMBL" id="KAI9194651.1"/>
    </source>
</evidence>
<evidence type="ECO:0000256" key="4">
    <source>
        <dbReference type="ARBA" id="ARBA00022989"/>
    </source>
</evidence>
<feature type="transmembrane region" description="Helical" evidence="9">
    <location>
        <begin position="492"/>
        <end position="514"/>
    </location>
</feature>
<dbReference type="PANTHER" id="PTHR24186:SF36">
    <property type="entry name" value="SERINE_THREONINE-PROTEIN PHOSPHATASE 6 REGULATORY ANKYRIN REPEAT SUBUNIT A-LIKE"/>
    <property type="match status" value="1"/>
</dbReference>
<keyword evidence="5 7" id="KW-0040">ANK repeat</keyword>
<feature type="transmembrane region" description="Helical" evidence="9">
    <location>
        <begin position="575"/>
        <end position="597"/>
    </location>
</feature>
<dbReference type="SUPFAM" id="SSF48403">
    <property type="entry name" value="Ankyrin repeat"/>
    <property type="match status" value="1"/>
</dbReference>
<feature type="domain" description="PGG" evidence="10">
    <location>
        <begin position="483"/>
        <end position="594"/>
    </location>
</feature>
<dbReference type="PANTHER" id="PTHR24186">
    <property type="entry name" value="PROTEIN PHOSPHATASE 1 REGULATORY SUBUNIT"/>
    <property type="match status" value="1"/>
</dbReference>
<dbReference type="PROSITE" id="PS50088">
    <property type="entry name" value="ANK_REPEAT"/>
    <property type="match status" value="3"/>
</dbReference>
<gene>
    <name evidence="11" type="ORF">LWI28_007960</name>
</gene>
<evidence type="ECO:0000256" key="3">
    <source>
        <dbReference type="ARBA" id="ARBA00022737"/>
    </source>
</evidence>
<feature type="transmembrane region" description="Helical" evidence="9">
    <location>
        <begin position="534"/>
        <end position="555"/>
    </location>
</feature>
<dbReference type="Pfam" id="PF12796">
    <property type="entry name" value="Ank_2"/>
    <property type="match status" value="4"/>
</dbReference>
<keyword evidence="6 9" id="KW-0472">Membrane</keyword>
<evidence type="ECO:0000256" key="8">
    <source>
        <dbReference type="SAM" id="MobiDB-lite"/>
    </source>
</evidence>
<dbReference type="PROSITE" id="PS50297">
    <property type="entry name" value="ANK_REP_REGION"/>
    <property type="match status" value="3"/>
</dbReference>
<keyword evidence="4 9" id="KW-1133">Transmembrane helix</keyword>